<reference evidence="1 2" key="1">
    <citation type="submission" date="2018-09" db="EMBL/GenBank/DDBJ databases">
        <title>Phylogeny of the Shewanellaceae, and recommendation for two new genera, Pseudoshewanella and Parashewanella.</title>
        <authorList>
            <person name="Wang G."/>
        </authorList>
    </citation>
    <scope>NUCLEOTIDE SEQUENCE [LARGE SCALE GENOMIC DNA]</scope>
    <source>
        <strain evidence="1 2">KCTC 22492</strain>
    </source>
</reference>
<gene>
    <name evidence="1" type="ORF">D5R81_06025</name>
</gene>
<sequence>MLAASGFNNYQVVGFAGAVLGQNVSQYYCHGGNHDNDQHAVSVASEGLYSVNNGSFNRIIGQDWTSKHSSKYGFKKHSVYQVYKRDHSKH</sequence>
<name>A0A3A6TQK0_9GAMM</name>
<protein>
    <submittedName>
        <fullName evidence="1">Uncharacterized protein</fullName>
    </submittedName>
</protein>
<dbReference type="RefSeq" id="WP_121852755.1">
    <property type="nucleotide sequence ID" value="NZ_JAKILH010000021.1"/>
</dbReference>
<comment type="caution">
    <text evidence="1">The sequence shown here is derived from an EMBL/GenBank/DDBJ whole genome shotgun (WGS) entry which is preliminary data.</text>
</comment>
<dbReference type="EMBL" id="QYYH01000027">
    <property type="protein sequence ID" value="RJY18281.1"/>
    <property type="molecule type" value="Genomic_DNA"/>
</dbReference>
<evidence type="ECO:0000313" key="1">
    <source>
        <dbReference type="EMBL" id="RJY18281.1"/>
    </source>
</evidence>
<evidence type="ECO:0000313" key="2">
    <source>
        <dbReference type="Proteomes" id="UP000273022"/>
    </source>
</evidence>
<keyword evidence="2" id="KW-1185">Reference proteome</keyword>
<accession>A0A3A6TQK0</accession>
<dbReference type="AlphaFoldDB" id="A0A3A6TQK0"/>
<dbReference type="Proteomes" id="UP000273022">
    <property type="component" value="Unassembled WGS sequence"/>
</dbReference>
<proteinExistence type="predicted"/>
<organism evidence="1 2">
    <name type="scientific">Parashewanella spongiae</name>
    <dbReference type="NCBI Taxonomy" id="342950"/>
    <lineage>
        <taxon>Bacteria</taxon>
        <taxon>Pseudomonadati</taxon>
        <taxon>Pseudomonadota</taxon>
        <taxon>Gammaproteobacteria</taxon>
        <taxon>Alteromonadales</taxon>
        <taxon>Shewanellaceae</taxon>
        <taxon>Parashewanella</taxon>
    </lineage>
</organism>